<proteinExistence type="predicted"/>
<accession>A0A4V1C4V1</accession>
<feature type="chain" id="PRO_5020508355" description="Amidohydrolase 3 domain-containing protein" evidence="2">
    <location>
        <begin position="23"/>
        <end position="604"/>
    </location>
</feature>
<dbReference type="GO" id="GO:0016810">
    <property type="term" value="F:hydrolase activity, acting on carbon-nitrogen (but not peptide) bonds"/>
    <property type="evidence" value="ECO:0007669"/>
    <property type="project" value="InterPro"/>
</dbReference>
<feature type="domain" description="Amidohydrolase 3" evidence="3">
    <location>
        <begin position="326"/>
        <end position="548"/>
    </location>
</feature>
<dbReference type="PANTHER" id="PTHR22642:SF2">
    <property type="entry name" value="PROTEIN LONG AFTER FAR-RED 3"/>
    <property type="match status" value="1"/>
</dbReference>
<evidence type="ECO:0000313" key="4">
    <source>
        <dbReference type="EMBL" id="QBZ54165.1"/>
    </source>
</evidence>
<dbReference type="InterPro" id="IPR032466">
    <property type="entry name" value="Metal_Hydrolase"/>
</dbReference>
<organism evidence="4 5">
    <name type="scientific">Pyricularia oryzae</name>
    <name type="common">Rice blast fungus</name>
    <name type="synonym">Magnaporthe oryzae</name>
    <dbReference type="NCBI Taxonomy" id="318829"/>
    <lineage>
        <taxon>Eukaryota</taxon>
        <taxon>Fungi</taxon>
        <taxon>Dikarya</taxon>
        <taxon>Ascomycota</taxon>
        <taxon>Pezizomycotina</taxon>
        <taxon>Sordariomycetes</taxon>
        <taxon>Sordariomycetidae</taxon>
        <taxon>Magnaporthales</taxon>
        <taxon>Pyriculariaceae</taxon>
        <taxon>Pyricularia</taxon>
    </lineage>
</organism>
<feature type="domain" description="Amidohydrolase 3" evidence="3">
    <location>
        <begin position="77"/>
        <end position="200"/>
    </location>
</feature>
<dbReference type="PANTHER" id="PTHR22642">
    <property type="entry name" value="IMIDAZOLONEPROPIONASE"/>
    <property type="match status" value="1"/>
</dbReference>
<feature type="compositionally biased region" description="Polar residues" evidence="1">
    <location>
        <begin position="192"/>
        <end position="225"/>
    </location>
</feature>
<evidence type="ECO:0000256" key="1">
    <source>
        <dbReference type="SAM" id="MobiDB-lite"/>
    </source>
</evidence>
<protein>
    <recommendedName>
        <fullName evidence="3">Amidohydrolase 3 domain-containing protein</fullName>
    </recommendedName>
</protein>
<feature type="region of interest" description="Disordered" evidence="1">
    <location>
        <begin position="460"/>
        <end position="483"/>
    </location>
</feature>
<feature type="signal peptide" evidence="2">
    <location>
        <begin position="1"/>
        <end position="22"/>
    </location>
</feature>
<dbReference type="SUPFAM" id="SSF51338">
    <property type="entry name" value="Composite domain of metallo-dependent hydrolases"/>
    <property type="match status" value="1"/>
</dbReference>
<evidence type="ECO:0000313" key="5">
    <source>
        <dbReference type="Proteomes" id="UP000294847"/>
    </source>
</evidence>
<dbReference type="Pfam" id="PF07969">
    <property type="entry name" value="Amidohydro_3"/>
    <property type="match status" value="2"/>
</dbReference>
<sequence length="604" mass="65673">MAATRRSLRLMLLATMAGLGQTKPLSSITDEVLHGGKIHTLDETDPTVSAHTIKDGIIVHAGSDDDITKRIGANTTVIELGGRAVIPSFVDAHIHVLTGAELLLKCNLNYQPLDMAGVLAHVRGCLDADGADRNDENNWLEVPNMDTASALAIGVVPKRELNALNTVRPIMIRGADFYVIFDNSRALQASNIDEITPDPASSNTPRAPTSSRVSCSTASGSNSRAGLSRGRTTLLRENGITTFQEAMACEPMASLYAAPKAEGGLTARAWFDYRPNEKRPHVPGQHGRHNRPYRAPPADDPSVHVWVPAPESHTEPFWIPAVLDLTVQTLVAGGIDGQMHVDGDLGVWIALNAVEKVRATNPDADYRIGLAHAEIVNPLDWPRFSRKGVNAIVSFQWAQSGPNYIPSMMRSLGPENYGGHMQPFQKVTENGWLMTFGSDWPVDPMNHFLALNVAITRSSDPENPNWPASRGNKFNGTLPGRPLSRTDAMRSITNAGARFLRAEAQIGSLESGKLADLPLLACDYFSVPEEEARRNSVLLTMVGGEVLYVAEGASFGEGVVANFPNDDSENRRLGREENRRRVRRQASRRLGEGGSSEVVEAEWV</sequence>
<dbReference type="EMBL" id="CP034204">
    <property type="protein sequence ID" value="QBZ54165.1"/>
    <property type="molecule type" value="Genomic_DNA"/>
</dbReference>
<dbReference type="SUPFAM" id="SSF51556">
    <property type="entry name" value="Metallo-dependent hydrolases"/>
    <property type="match status" value="1"/>
</dbReference>
<dbReference type="AlphaFoldDB" id="A0A4V1C4V1"/>
<dbReference type="Gene3D" id="2.30.40.10">
    <property type="entry name" value="Urease, subunit C, domain 1"/>
    <property type="match status" value="1"/>
</dbReference>
<name>A0A4V1C4V1_PYROR</name>
<reference evidence="4 5" key="1">
    <citation type="journal article" date="2019" name="Mol. Biol. Evol.">
        <title>Blast fungal genomes show frequent chromosomal changes, gene gains and losses, and effector gene turnover.</title>
        <authorList>
            <person name="Gomez Luciano L.B."/>
            <person name="Jason Tsai I."/>
            <person name="Chuma I."/>
            <person name="Tosa Y."/>
            <person name="Chen Y.H."/>
            <person name="Li J.Y."/>
            <person name="Li M.Y."/>
            <person name="Jade Lu M.Y."/>
            <person name="Nakayashiki H."/>
            <person name="Li W.H."/>
        </authorList>
    </citation>
    <scope>NUCLEOTIDE SEQUENCE [LARGE SCALE GENOMIC DNA]</scope>
    <source>
        <strain evidence="4">MZ5-1-6</strain>
    </source>
</reference>
<dbReference type="Proteomes" id="UP000294847">
    <property type="component" value="Chromosome 1"/>
</dbReference>
<dbReference type="InterPro" id="IPR013108">
    <property type="entry name" value="Amidohydro_3"/>
</dbReference>
<keyword evidence="2" id="KW-0732">Signal</keyword>
<dbReference type="Gene3D" id="3.20.20.140">
    <property type="entry name" value="Metal-dependent hydrolases"/>
    <property type="match status" value="1"/>
</dbReference>
<feature type="region of interest" description="Disordered" evidence="1">
    <location>
        <begin position="192"/>
        <end position="228"/>
    </location>
</feature>
<evidence type="ECO:0000259" key="3">
    <source>
        <dbReference type="Pfam" id="PF07969"/>
    </source>
</evidence>
<evidence type="ECO:0000256" key="2">
    <source>
        <dbReference type="SAM" id="SignalP"/>
    </source>
</evidence>
<feature type="compositionally biased region" description="Basic and acidic residues" evidence="1">
    <location>
        <begin position="568"/>
        <end position="579"/>
    </location>
</feature>
<feature type="region of interest" description="Disordered" evidence="1">
    <location>
        <begin position="563"/>
        <end position="604"/>
    </location>
</feature>
<gene>
    <name evidence="4" type="ORF">PoMZ_09859</name>
</gene>
<dbReference type="Gene3D" id="3.10.310.70">
    <property type="match status" value="1"/>
</dbReference>
<dbReference type="InterPro" id="IPR011059">
    <property type="entry name" value="Metal-dep_hydrolase_composite"/>
</dbReference>